<feature type="compositionally biased region" description="Basic and acidic residues" evidence="2">
    <location>
        <begin position="169"/>
        <end position="189"/>
    </location>
</feature>
<feature type="compositionally biased region" description="Polar residues" evidence="2">
    <location>
        <begin position="268"/>
        <end position="279"/>
    </location>
</feature>
<dbReference type="Proteomes" id="UP000663834">
    <property type="component" value="Unassembled WGS sequence"/>
</dbReference>
<feature type="compositionally biased region" description="Polar residues" evidence="2">
    <location>
        <begin position="129"/>
        <end position="143"/>
    </location>
</feature>
<dbReference type="AlphaFoldDB" id="A0A815F3N2"/>
<feature type="coiled-coil region" evidence="1">
    <location>
        <begin position="339"/>
        <end position="366"/>
    </location>
</feature>
<evidence type="ECO:0000256" key="2">
    <source>
        <dbReference type="SAM" id="MobiDB-lite"/>
    </source>
</evidence>
<evidence type="ECO:0000256" key="1">
    <source>
        <dbReference type="SAM" id="Coils"/>
    </source>
</evidence>
<evidence type="ECO:0000313" key="4">
    <source>
        <dbReference type="Proteomes" id="UP000663834"/>
    </source>
</evidence>
<feature type="compositionally biased region" description="Basic and acidic residues" evidence="2">
    <location>
        <begin position="144"/>
        <end position="156"/>
    </location>
</feature>
<sequence length="370" mass="42164">MPSIERIDSTASSISTLSKHAKASHCIVQYRDFDKTRKIINIDKILNPSNRRFKAGDDCTLKSEGRHHTRVKILFMSDLESCQHQMCIIGDTEVENGMGLTENSSKNDLADENRRNLFEELKKKKVNSGATKLTTNKLSMSQNKNDKTLHVSKSSEKSTGITQQNNNKENLKSKEKDTGKMTTDNDLHYPKKQARIVSSQYRNDRPISAQKPFSTQNKPNRALTPLSSNRKIFFFAISQYLLSVSSYFSESCNELSSTRNSEDHSKNIEASNRSPTQLTRQHDKDNEESLNSSSSRFNDDVLVDDEIDQSTTATTDADSDADAKQIDDKQNNDPLVIKYNRLVEKCNRLKKKINKLENENEILKKKTMRK</sequence>
<keyword evidence="1" id="KW-0175">Coiled coil</keyword>
<dbReference type="EMBL" id="CAJNOW010001511">
    <property type="protein sequence ID" value="CAF1319878.1"/>
    <property type="molecule type" value="Genomic_DNA"/>
</dbReference>
<organism evidence="3 4">
    <name type="scientific">Rotaria magnacalcarata</name>
    <dbReference type="NCBI Taxonomy" id="392030"/>
    <lineage>
        <taxon>Eukaryota</taxon>
        <taxon>Metazoa</taxon>
        <taxon>Spiralia</taxon>
        <taxon>Gnathifera</taxon>
        <taxon>Rotifera</taxon>
        <taxon>Eurotatoria</taxon>
        <taxon>Bdelloidea</taxon>
        <taxon>Philodinida</taxon>
        <taxon>Philodinidae</taxon>
        <taxon>Rotaria</taxon>
    </lineage>
</organism>
<reference evidence="3" key="1">
    <citation type="submission" date="2021-02" db="EMBL/GenBank/DDBJ databases">
        <authorList>
            <person name="Nowell W R."/>
        </authorList>
    </citation>
    <scope>NUCLEOTIDE SEQUENCE</scope>
</reference>
<feature type="region of interest" description="Disordered" evidence="2">
    <location>
        <begin position="255"/>
        <end position="303"/>
    </location>
</feature>
<feature type="region of interest" description="Disordered" evidence="2">
    <location>
        <begin position="129"/>
        <end position="191"/>
    </location>
</feature>
<gene>
    <name evidence="3" type="ORF">KQP761_LOCUS5686</name>
</gene>
<evidence type="ECO:0000313" key="3">
    <source>
        <dbReference type="EMBL" id="CAF1319878.1"/>
    </source>
</evidence>
<accession>A0A815F3N2</accession>
<name>A0A815F3N2_9BILA</name>
<protein>
    <submittedName>
        <fullName evidence="3">Uncharacterized protein</fullName>
    </submittedName>
</protein>
<comment type="caution">
    <text evidence="3">The sequence shown here is derived from an EMBL/GenBank/DDBJ whole genome shotgun (WGS) entry which is preliminary data.</text>
</comment>
<dbReference type="OrthoDB" id="10461312at2759"/>
<proteinExistence type="predicted"/>